<dbReference type="OMA" id="LLPFCYY"/>
<gene>
    <name evidence="9" type="ORF">PPERSA_01675</name>
</gene>
<sequence>MGRKKRDTSYLLPFCYYCDKSFNNEIILHQHQKATHFRCQKCTKKFSTAESLKAHLSNAHKEQISKIPKSIQNRDSSDLKIFGMQGVPRPFIKDRILMGATSFWKKFINEKEQEKKKELKKQKQEQKEAQKLLNQQRQLEQKQQYQEQEQQQNYAPQQMQPITLKLQGAKKQQTYQSSGFGAFDEED</sequence>
<reference evidence="9 10" key="1">
    <citation type="journal article" date="2015" name="Sci. Rep.">
        <title>Genome of the facultative scuticociliatosis pathogen Pseudocohnilembus persalinus provides insight into its virulence through horizontal gene transfer.</title>
        <authorList>
            <person name="Xiong J."/>
            <person name="Wang G."/>
            <person name="Cheng J."/>
            <person name="Tian M."/>
            <person name="Pan X."/>
            <person name="Warren A."/>
            <person name="Jiang C."/>
            <person name="Yuan D."/>
            <person name="Miao W."/>
        </authorList>
    </citation>
    <scope>NUCLEOTIDE SEQUENCE [LARGE SCALE GENOMIC DNA]</scope>
    <source>
        <strain evidence="9">36N120E</strain>
    </source>
</reference>
<keyword evidence="3 6" id="KW-0863">Zinc-finger</keyword>
<dbReference type="GO" id="GO:0005634">
    <property type="term" value="C:nucleus"/>
    <property type="evidence" value="ECO:0007669"/>
    <property type="project" value="UniProtKB-SubCell"/>
</dbReference>
<dbReference type="SMART" id="SM00355">
    <property type="entry name" value="ZnF_C2H2"/>
    <property type="match status" value="2"/>
</dbReference>
<feature type="region of interest" description="Disordered" evidence="7">
    <location>
        <begin position="118"/>
        <end position="170"/>
    </location>
</feature>
<comment type="subcellular location">
    <subcellularLocation>
        <location evidence="1">Nucleus</location>
    </subcellularLocation>
</comment>
<organism evidence="9 10">
    <name type="scientific">Pseudocohnilembus persalinus</name>
    <name type="common">Ciliate</name>
    <dbReference type="NCBI Taxonomy" id="266149"/>
    <lineage>
        <taxon>Eukaryota</taxon>
        <taxon>Sar</taxon>
        <taxon>Alveolata</taxon>
        <taxon>Ciliophora</taxon>
        <taxon>Intramacronucleata</taxon>
        <taxon>Oligohymenophorea</taxon>
        <taxon>Scuticociliatia</taxon>
        <taxon>Philasterida</taxon>
        <taxon>Pseudocohnilembidae</taxon>
        <taxon>Pseudocohnilembus</taxon>
    </lineage>
</organism>
<evidence type="ECO:0000256" key="5">
    <source>
        <dbReference type="ARBA" id="ARBA00023242"/>
    </source>
</evidence>
<dbReference type="Proteomes" id="UP000054937">
    <property type="component" value="Unassembled WGS sequence"/>
</dbReference>
<keyword evidence="4" id="KW-0862">Zinc</keyword>
<dbReference type="PROSITE" id="PS50157">
    <property type="entry name" value="ZINC_FINGER_C2H2_2"/>
    <property type="match status" value="2"/>
</dbReference>
<dbReference type="PANTHER" id="PTHR23215:SF0">
    <property type="entry name" value="BUB3-INTERACTING AND GLEBS MOTIF-CONTAINING PROTEIN ZNF207"/>
    <property type="match status" value="1"/>
</dbReference>
<dbReference type="SUPFAM" id="SSF57667">
    <property type="entry name" value="beta-beta-alpha zinc fingers"/>
    <property type="match status" value="1"/>
</dbReference>
<evidence type="ECO:0000313" key="10">
    <source>
        <dbReference type="Proteomes" id="UP000054937"/>
    </source>
</evidence>
<evidence type="ECO:0000256" key="7">
    <source>
        <dbReference type="SAM" id="MobiDB-lite"/>
    </source>
</evidence>
<feature type="domain" description="C2H2-type" evidence="8">
    <location>
        <begin position="37"/>
        <end position="65"/>
    </location>
</feature>
<evidence type="ECO:0000313" key="9">
    <source>
        <dbReference type="EMBL" id="KRX08130.1"/>
    </source>
</evidence>
<keyword evidence="2" id="KW-0479">Metal-binding</keyword>
<evidence type="ECO:0000256" key="1">
    <source>
        <dbReference type="ARBA" id="ARBA00004123"/>
    </source>
</evidence>
<dbReference type="CDD" id="cd20908">
    <property type="entry name" value="SUF4-like"/>
    <property type="match status" value="1"/>
</dbReference>
<dbReference type="EMBL" id="LDAU01000073">
    <property type="protein sequence ID" value="KRX08130.1"/>
    <property type="molecule type" value="Genomic_DNA"/>
</dbReference>
<dbReference type="Gene3D" id="3.30.160.60">
    <property type="entry name" value="Classic Zinc Finger"/>
    <property type="match status" value="1"/>
</dbReference>
<feature type="compositionally biased region" description="Basic and acidic residues" evidence="7">
    <location>
        <begin position="118"/>
        <end position="130"/>
    </location>
</feature>
<feature type="domain" description="C2H2-type" evidence="8">
    <location>
        <begin position="13"/>
        <end position="36"/>
    </location>
</feature>
<evidence type="ECO:0000259" key="8">
    <source>
        <dbReference type="PROSITE" id="PS50157"/>
    </source>
</evidence>
<evidence type="ECO:0000256" key="6">
    <source>
        <dbReference type="PROSITE-ProRule" id="PRU00042"/>
    </source>
</evidence>
<dbReference type="InParanoid" id="A0A0V0R0R4"/>
<dbReference type="AlphaFoldDB" id="A0A0V0R0R4"/>
<dbReference type="PROSITE" id="PS00028">
    <property type="entry name" value="ZINC_FINGER_C2H2_1"/>
    <property type="match status" value="1"/>
</dbReference>
<dbReference type="InterPro" id="IPR036236">
    <property type="entry name" value="Znf_C2H2_sf"/>
</dbReference>
<dbReference type="Pfam" id="PF00096">
    <property type="entry name" value="zf-C2H2"/>
    <property type="match status" value="1"/>
</dbReference>
<protein>
    <recommendedName>
        <fullName evidence="8">C2H2-type domain-containing protein</fullName>
    </recommendedName>
</protein>
<proteinExistence type="predicted"/>
<feature type="compositionally biased region" description="Low complexity" evidence="7">
    <location>
        <begin position="131"/>
        <end position="161"/>
    </location>
</feature>
<comment type="caution">
    <text evidence="9">The sequence shown here is derived from an EMBL/GenBank/DDBJ whole genome shotgun (WGS) entry which is preliminary data.</text>
</comment>
<evidence type="ECO:0000256" key="4">
    <source>
        <dbReference type="ARBA" id="ARBA00022833"/>
    </source>
</evidence>
<dbReference type="PANTHER" id="PTHR23215">
    <property type="entry name" value="ZINC FINGER PROTEIN 207"/>
    <property type="match status" value="1"/>
</dbReference>
<evidence type="ECO:0000256" key="3">
    <source>
        <dbReference type="ARBA" id="ARBA00022771"/>
    </source>
</evidence>
<keyword evidence="5" id="KW-0539">Nucleus</keyword>
<keyword evidence="10" id="KW-1185">Reference proteome</keyword>
<evidence type="ECO:0000256" key="2">
    <source>
        <dbReference type="ARBA" id="ARBA00022723"/>
    </source>
</evidence>
<dbReference type="OrthoDB" id="311829at2759"/>
<dbReference type="GO" id="GO:0008270">
    <property type="term" value="F:zinc ion binding"/>
    <property type="evidence" value="ECO:0007669"/>
    <property type="project" value="UniProtKB-KW"/>
</dbReference>
<dbReference type="InterPro" id="IPR013087">
    <property type="entry name" value="Znf_C2H2_type"/>
</dbReference>
<accession>A0A0V0R0R4</accession>
<name>A0A0V0R0R4_PSEPJ</name>